<dbReference type="Proteomes" id="UP000243591">
    <property type="component" value="Chromosome"/>
</dbReference>
<dbReference type="GO" id="GO:0004834">
    <property type="term" value="F:tryptophan synthase activity"/>
    <property type="evidence" value="ECO:0007669"/>
    <property type="project" value="UniProtKB-UniRule"/>
</dbReference>
<feature type="active site" description="Proton acceptor" evidence="8">
    <location>
        <position position="41"/>
    </location>
</feature>
<feature type="active site" description="Proton acceptor" evidence="8">
    <location>
        <position position="52"/>
    </location>
</feature>
<dbReference type="GO" id="GO:0005829">
    <property type="term" value="C:cytosol"/>
    <property type="evidence" value="ECO:0007669"/>
    <property type="project" value="TreeGrafter"/>
</dbReference>
<evidence type="ECO:0000313" key="10">
    <source>
        <dbReference type="EMBL" id="ATF25100.1"/>
    </source>
</evidence>
<accession>A0A1D2LZE9</accession>
<dbReference type="PANTHER" id="PTHR43406">
    <property type="entry name" value="TRYPTOPHAN SYNTHASE, ALPHA CHAIN"/>
    <property type="match status" value="1"/>
</dbReference>
<evidence type="ECO:0000256" key="1">
    <source>
        <dbReference type="ARBA" id="ARBA00004733"/>
    </source>
</evidence>
<evidence type="ECO:0000256" key="2">
    <source>
        <dbReference type="ARBA" id="ARBA00011270"/>
    </source>
</evidence>
<keyword evidence="3 8" id="KW-0028">Amino-acid biosynthesis</keyword>
<evidence type="ECO:0000313" key="11">
    <source>
        <dbReference type="Proteomes" id="UP000243591"/>
    </source>
</evidence>
<dbReference type="InterPro" id="IPR013785">
    <property type="entry name" value="Aldolase_TIM"/>
</dbReference>
<dbReference type="STRING" id="2756.BFR44_02345"/>
<comment type="function">
    <text evidence="8">The alpha subunit is responsible for the aldol cleavage of indoleglycerol phosphate to indole and glyceraldehyde 3-phosphate.</text>
</comment>
<dbReference type="InterPro" id="IPR011060">
    <property type="entry name" value="RibuloseP-bd_barrel"/>
</dbReference>
<name>A0A1D2LZE9_BROTH</name>
<keyword evidence="5 8" id="KW-0057">Aromatic amino acid biosynthesis</keyword>
<dbReference type="OrthoDB" id="9804578at2"/>
<dbReference type="InterPro" id="IPR018204">
    <property type="entry name" value="Trp_synthase_alpha_AS"/>
</dbReference>
<dbReference type="PROSITE" id="PS00167">
    <property type="entry name" value="TRP_SYNTHASE_ALPHA"/>
    <property type="match status" value="1"/>
</dbReference>
<dbReference type="AlphaFoldDB" id="A0A1D2LZE9"/>
<evidence type="ECO:0000256" key="5">
    <source>
        <dbReference type="ARBA" id="ARBA00023141"/>
    </source>
</evidence>
<evidence type="ECO:0000256" key="8">
    <source>
        <dbReference type="HAMAP-Rule" id="MF_00131"/>
    </source>
</evidence>
<proteinExistence type="inferred from homology"/>
<evidence type="ECO:0000256" key="9">
    <source>
        <dbReference type="RuleBase" id="RU003662"/>
    </source>
</evidence>
<dbReference type="UniPathway" id="UPA00035">
    <property type="reaction ID" value="UER00044"/>
</dbReference>
<dbReference type="RefSeq" id="WP_069125224.1">
    <property type="nucleotide sequence ID" value="NZ_CP023483.1"/>
</dbReference>
<evidence type="ECO:0000256" key="6">
    <source>
        <dbReference type="ARBA" id="ARBA00023239"/>
    </source>
</evidence>
<comment type="pathway">
    <text evidence="1 8">Amino-acid biosynthesis; L-tryptophan biosynthesis; L-tryptophan from chorismate: step 5/5.</text>
</comment>
<protein>
    <recommendedName>
        <fullName evidence="8">Tryptophan synthase alpha chain</fullName>
        <ecNumber evidence="8">4.2.1.20</ecNumber>
    </recommendedName>
</protein>
<evidence type="ECO:0000256" key="4">
    <source>
        <dbReference type="ARBA" id="ARBA00022822"/>
    </source>
</evidence>
<keyword evidence="6 8" id="KW-0456">Lyase</keyword>
<gene>
    <name evidence="8" type="primary">trpA</name>
    <name evidence="10" type="ORF">CNY62_01170</name>
</gene>
<dbReference type="SUPFAM" id="SSF51366">
    <property type="entry name" value="Ribulose-phoshate binding barrel"/>
    <property type="match status" value="1"/>
</dbReference>
<evidence type="ECO:0000256" key="7">
    <source>
        <dbReference type="ARBA" id="ARBA00049047"/>
    </source>
</evidence>
<reference evidence="10 11" key="1">
    <citation type="submission" date="2017-09" db="EMBL/GenBank/DDBJ databases">
        <title>Complete Genome Sequences of Two Strains of the Meat Spoilage Bacterium Brochothrix thermosphacta Isolated from Ground Chicken.</title>
        <authorList>
            <person name="Paoli G.C."/>
            <person name="Wijey C."/>
            <person name="Chen C.-Y."/>
            <person name="Nguyen L."/>
            <person name="Yan X."/>
            <person name="Irwin P.L."/>
        </authorList>
    </citation>
    <scope>NUCLEOTIDE SEQUENCE [LARGE SCALE GENOMIC DNA]</scope>
    <source>
        <strain evidence="10 11">BI</strain>
    </source>
</reference>
<dbReference type="Pfam" id="PF00290">
    <property type="entry name" value="Trp_syntA"/>
    <property type="match status" value="1"/>
</dbReference>
<keyword evidence="11" id="KW-1185">Reference proteome</keyword>
<dbReference type="KEGG" id="bths:CNY62_01170"/>
<dbReference type="NCBIfam" id="TIGR00262">
    <property type="entry name" value="trpA"/>
    <property type="match status" value="1"/>
</dbReference>
<dbReference type="EC" id="4.2.1.20" evidence="8"/>
<comment type="similarity">
    <text evidence="8 9">Belongs to the TrpA family.</text>
</comment>
<comment type="catalytic activity">
    <reaction evidence="7 8">
        <text>(1S,2R)-1-C-(indol-3-yl)glycerol 3-phosphate + L-serine = D-glyceraldehyde 3-phosphate + L-tryptophan + H2O</text>
        <dbReference type="Rhea" id="RHEA:10532"/>
        <dbReference type="ChEBI" id="CHEBI:15377"/>
        <dbReference type="ChEBI" id="CHEBI:33384"/>
        <dbReference type="ChEBI" id="CHEBI:57912"/>
        <dbReference type="ChEBI" id="CHEBI:58866"/>
        <dbReference type="ChEBI" id="CHEBI:59776"/>
        <dbReference type="EC" id="4.2.1.20"/>
    </reaction>
</comment>
<dbReference type="PANTHER" id="PTHR43406:SF1">
    <property type="entry name" value="TRYPTOPHAN SYNTHASE ALPHA CHAIN, CHLOROPLASTIC"/>
    <property type="match status" value="1"/>
</dbReference>
<evidence type="ECO:0000256" key="3">
    <source>
        <dbReference type="ARBA" id="ARBA00022605"/>
    </source>
</evidence>
<organism evidence="10 11">
    <name type="scientific">Brochothrix thermosphacta</name>
    <name type="common">Microbacterium thermosphactum</name>
    <dbReference type="NCBI Taxonomy" id="2756"/>
    <lineage>
        <taxon>Bacteria</taxon>
        <taxon>Bacillati</taxon>
        <taxon>Bacillota</taxon>
        <taxon>Bacilli</taxon>
        <taxon>Bacillales</taxon>
        <taxon>Listeriaceae</taxon>
        <taxon>Brochothrix</taxon>
    </lineage>
</organism>
<dbReference type="InterPro" id="IPR002028">
    <property type="entry name" value="Trp_synthase_suA"/>
</dbReference>
<dbReference type="EMBL" id="CP023483">
    <property type="protein sequence ID" value="ATF25100.1"/>
    <property type="molecule type" value="Genomic_DNA"/>
</dbReference>
<keyword evidence="4 8" id="KW-0822">Tryptophan biosynthesis</keyword>
<dbReference type="Gene3D" id="3.20.20.70">
    <property type="entry name" value="Aldolase class I"/>
    <property type="match status" value="1"/>
</dbReference>
<sequence length="247" mass="26759">MNAIETKLEQTDKAFISYMMGNATLAADYATLVEQGTSIVEIGVPFTDPVADGAVIQAAGLKALRAGIMLTSIFETIAKIPVKTAPIVLMTYLNPIFAMGYKTFAKTCRETGVSGVIVPDLPFEENATLKKYLDAENIILITLITATTTAERMQRIMQEARGFIYAVTVKGVTGERQAFSDEVFTFLEKVKKSTKVPVMAGFGISTATQVTEMLPHCDGVIVGSRIVHLLEEKQAEQIGELIAATRV</sequence>
<comment type="subunit">
    <text evidence="2 8">Tetramer of two alpha and two beta chains.</text>
</comment>
<dbReference type="CDD" id="cd04724">
    <property type="entry name" value="Tryptophan_synthase_alpha"/>
    <property type="match status" value="1"/>
</dbReference>
<dbReference type="HAMAP" id="MF_00131">
    <property type="entry name" value="Trp_synth_alpha"/>
    <property type="match status" value="1"/>
</dbReference>